<evidence type="ECO:0000313" key="2">
    <source>
        <dbReference type="Proteomes" id="UP000727407"/>
    </source>
</evidence>
<organism evidence="1 2">
    <name type="scientific">Clarias magur</name>
    <name type="common">Asian catfish</name>
    <name type="synonym">Macropteronotus magur</name>
    <dbReference type="NCBI Taxonomy" id="1594786"/>
    <lineage>
        <taxon>Eukaryota</taxon>
        <taxon>Metazoa</taxon>
        <taxon>Chordata</taxon>
        <taxon>Craniata</taxon>
        <taxon>Vertebrata</taxon>
        <taxon>Euteleostomi</taxon>
        <taxon>Actinopterygii</taxon>
        <taxon>Neopterygii</taxon>
        <taxon>Teleostei</taxon>
        <taxon>Ostariophysi</taxon>
        <taxon>Siluriformes</taxon>
        <taxon>Clariidae</taxon>
        <taxon>Clarias</taxon>
    </lineage>
</organism>
<evidence type="ECO:0000313" key="1">
    <source>
        <dbReference type="EMBL" id="KAF5895747.1"/>
    </source>
</evidence>
<reference evidence="1" key="1">
    <citation type="submission" date="2020-07" db="EMBL/GenBank/DDBJ databases">
        <title>Clarias magur genome sequencing, assembly and annotation.</title>
        <authorList>
            <person name="Kushwaha B."/>
            <person name="Kumar R."/>
            <person name="Das P."/>
            <person name="Joshi C.G."/>
            <person name="Kumar D."/>
            <person name="Nagpure N.S."/>
            <person name="Pandey M."/>
            <person name="Agarwal S."/>
            <person name="Srivastava S."/>
            <person name="Singh M."/>
            <person name="Sahoo L."/>
            <person name="Jayasankar P."/>
            <person name="Meher P.K."/>
            <person name="Koringa P.G."/>
            <person name="Iquebal M.A."/>
            <person name="Das S.P."/>
            <person name="Bit A."/>
            <person name="Patnaik S."/>
            <person name="Patel N."/>
            <person name="Shah T.M."/>
            <person name="Hinsu A."/>
            <person name="Jena J.K."/>
        </authorList>
    </citation>
    <scope>NUCLEOTIDE SEQUENCE</scope>
    <source>
        <strain evidence="1">CIFAMagur01</strain>
        <tissue evidence="1">Testis</tissue>
    </source>
</reference>
<dbReference type="Proteomes" id="UP000727407">
    <property type="component" value="Unassembled WGS sequence"/>
</dbReference>
<proteinExistence type="predicted"/>
<dbReference type="EMBL" id="QNUK01000308">
    <property type="protein sequence ID" value="KAF5895747.1"/>
    <property type="molecule type" value="Genomic_DNA"/>
</dbReference>
<gene>
    <name evidence="1" type="ORF">DAT39_014540</name>
</gene>
<keyword evidence="2" id="KW-1185">Reference proteome</keyword>
<comment type="caution">
    <text evidence="1">The sequence shown here is derived from an EMBL/GenBank/DDBJ whole genome shotgun (WGS) entry which is preliminary data.</text>
</comment>
<sequence length="51" mass="5816">MNIPDQWKRWTGSQKPEDLIKDNQKCGQGEGQRWSCHVLASESSSLGHHPQ</sequence>
<name>A0A8J4UHZ2_CLAMG</name>
<dbReference type="AlphaFoldDB" id="A0A8J4UHZ2"/>
<accession>A0A8J4UHZ2</accession>
<protein>
    <submittedName>
        <fullName evidence="1">Uncharacterized protein</fullName>
    </submittedName>
</protein>